<name>A0A2G5SQC5_9PELO</name>
<dbReference type="InterPro" id="IPR013761">
    <property type="entry name" value="SAM/pointed_sf"/>
</dbReference>
<sequence length="424" mass="50477">MDADRAARFSLAIRHLKSAYLNGEFRRIWDEFTGPRVDHPMEHPDMIRLRDQIFDYQETWQRIWRHERWDEEVRTVGRDMAREIGALKEPIRPERLRFSPEHAEDLPHGCPLPPNAKVDDFWYWSPETVFSWMALVIPEEHQNGLIDRFRELDVDGGWIPELAKDDTLKDILALTDTQHKYLKGFAIKVMNRYNDKAYARKLERFTVMDADRAARFPLAIRRLKSAYLNGEFRRILFEFTTPGVNGPLMEHPDMIRLRDQIFEYQETWQRIWLDRREHVRTVGRDMAREIGALKEPVRPERLRFSPEHAEDLPHGCPLPPNTKVDDFWYWSPDTMSAWMALVLPQEHQNGLIDRFRRLDADGAWLPELAQDETLKDILALTDTQHRYLQGFAIKVMNRYNNRAYACKSEKYEKYVDRVTRFLIG</sequence>
<protein>
    <recommendedName>
        <fullName evidence="3">SAM domain-containing protein</fullName>
    </recommendedName>
</protein>
<keyword evidence="2" id="KW-1185">Reference proteome</keyword>
<accession>A0A2G5SQC5</accession>
<dbReference type="Proteomes" id="UP000230233">
    <property type="component" value="Chromosome X"/>
</dbReference>
<evidence type="ECO:0000313" key="2">
    <source>
        <dbReference type="Proteomes" id="UP000230233"/>
    </source>
</evidence>
<reference evidence="2" key="1">
    <citation type="submission" date="2017-10" db="EMBL/GenBank/DDBJ databases">
        <title>Rapid genome shrinkage in a self-fertile nematode reveals novel sperm competition proteins.</title>
        <authorList>
            <person name="Yin D."/>
            <person name="Schwarz E.M."/>
            <person name="Thomas C.G."/>
            <person name="Felde R.L."/>
            <person name="Korf I.F."/>
            <person name="Cutter A.D."/>
            <person name="Schartner C.M."/>
            <person name="Ralston E.J."/>
            <person name="Meyer B.J."/>
            <person name="Haag E.S."/>
        </authorList>
    </citation>
    <scope>NUCLEOTIDE SEQUENCE [LARGE SCALE GENOMIC DNA]</scope>
    <source>
        <strain evidence="2">JU1422</strain>
    </source>
</reference>
<proteinExistence type="predicted"/>
<evidence type="ECO:0008006" key="3">
    <source>
        <dbReference type="Google" id="ProtNLM"/>
    </source>
</evidence>
<dbReference type="Gene3D" id="1.10.150.50">
    <property type="entry name" value="Transcription Factor, Ets-1"/>
    <property type="match status" value="2"/>
</dbReference>
<dbReference type="SUPFAM" id="SSF47769">
    <property type="entry name" value="SAM/Pointed domain"/>
    <property type="match status" value="2"/>
</dbReference>
<gene>
    <name evidence="1" type="primary">Cnig_chr_X.g23591</name>
    <name evidence="1" type="ORF">B9Z55_023591</name>
</gene>
<dbReference type="EMBL" id="PDUG01000006">
    <property type="protein sequence ID" value="PIC17304.1"/>
    <property type="molecule type" value="Genomic_DNA"/>
</dbReference>
<comment type="caution">
    <text evidence="1">The sequence shown here is derived from an EMBL/GenBank/DDBJ whole genome shotgun (WGS) entry which is preliminary data.</text>
</comment>
<evidence type="ECO:0000313" key="1">
    <source>
        <dbReference type="EMBL" id="PIC17304.1"/>
    </source>
</evidence>
<organism evidence="1 2">
    <name type="scientific">Caenorhabditis nigoni</name>
    <dbReference type="NCBI Taxonomy" id="1611254"/>
    <lineage>
        <taxon>Eukaryota</taxon>
        <taxon>Metazoa</taxon>
        <taxon>Ecdysozoa</taxon>
        <taxon>Nematoda</taxon>
        <taxon>Chromadorea</taxon>
        <taxon>Rhabditida</taxon>
        <taxon>Rhabditina</taxon>
        <taxon>Rhabditomorpha</taxon>
        <taxon>Rhabditoidea</taxon>
        <taxon>Rhabditidae</taxon>
        <taxon>Peloderinae</taxon>
        <taxon>Caenorhabditis</taxon>
    </lineage>
</organism>
<dbReference type="AlphaFoldDB" id="A0A2G5SQC5"/>